<sequence length="234" mass="24516">MTQQTSGTPGSDRVVVVAGAGGPTGQAVVRALAAGGARVVTADRTAHEWDDERVTPTVVDLLDRAGTEAWAERVVAEHGRVDGLIHLVGGWRGGKSFGDTDLADWDFLHDLLIRTLQHTTLAFHERLRSAPGGGRVAIVSQHAARHPTQGVAAYAAAKAASETWVLALADSFAGTESAATVLVVHALLNDAMRAQNPGAAFDGFTHVDDLAEVIAGLWDRPAAELNGTRLDLSP</sequence>
<evidence type="ECO:0000313" key="3">
    <source>
        <dbReference type="EMBL" id="GAA2417835.1"/>
    </source>
</evidence>
<dbReference type="InterPro" id="IPR051122">
    <property type="entry name" value="SDR_DHRS6-like"/>
</dbReference>
<dbReference type="SUPFAM" id="SSF51735">
    <property type="entry name" value="NAD(P)-binding Rossmann-fold domains"/>
    <property type="match status" value="1"/>
</dbReference>
<dbReference type="Gene3D" id="3.40.50.720">
    <property type="entry name" value="NAD(P)-binding Rossmann-like Domain"/>
    <property type="match status" value="1"/>
</dbReference>
<comment type="caution">
    <text evidence="3">The sequence shown here is derived from an EMBL/GenBank/DDBJ whole genome shotgun (WGS) entry which is preliminary data.</text>
</comment>
<evidence type="ECO:0000256" key="1">
    <source>
        <dbReference type="ARBA" id="ARBA00006484"/>
    </source>
</evidence>
<dbReference type="EMBL" id="BAAARW010000011">
    <property type="protein sequence ID" value="GAA2417835.1"/>
    <property type="molecule type" value="Genomic_DNA"/>
</dbReference>
<proteinExistence type="inferred from homology"/>
<gene>
    <name evidence="3" type="ORF">GCM10010191_30640</name>
</gene>
<evidence type="ECO:0000313" key="4">
    <source>
        <dbReference type="Proteomes" id="UP001501231"/>
    </source>
</evidence>
<dbReference type="InterPro" id="IPR036291">
    <property type="entry name" value="NAD(P)-bd_dom_sf"/>
</dbReference>
<dbReference type="PRINTS" id="PR00081">
    <property type="entry name" value="GDHRDH"/>
</dbReference>
<evidence type="ECO:0000256" key="2">
    <source>
        <dbReference type="ARBA" id="ARBA00023002"/>
    </source>
</evidence>
<reference evidence="3 4" key="1">
    <citation type="journal article" date="2019" name="Int. J. Syst. Evol. Microbiol.">
        <title>The Global Catalogue of Microorganisms (GCM) 10K type strain sequencing project: providing services to taxonomists for standard genome sequencing and annotation.</title>
        <authorList>
            <consortium name="The Broad Institute Genomics Platform"/>
            <consortium name="The Broad Institute Genome Sequencing Center for Infectious Disease"/>
            <person name="Wu L."/>
            <person name="Ma J."/>
        </authorList>
    </citation>
    <scope>NUCLEOTIDE SEQUENCE [LARGE SCALE GENOMIC DNA]</scope>
    <source>
        <strain evidence="3 4">JCM 3325</strain>
    </source>
</reference>
<organism evidence="3 4">
    <name type="scientific">Actinomadura vinacea</name>
    <dbReference type="NCBI Taxonomy" id="115336"/>
    <lineage>
        <taxon>Bacteria</taxon>
        <taxon>Bacillati</taxon>
        <taxon>Actinomycetota</taxon>
        <taxon>Actinomycetes</taxon>
        <taxon>Streptosporangiales</taxon>
        <taxon>Thermomonosporaceae</taxon>
        <taxon>Actinomadura</taxon>
    </lineage>
</organism>
<accession>A0ABN3IZM3</accession>
<dbReference type="RefSeq" id="WP_344589596.1">
    <property type="nucleotide sequence ID" value="NZ_BAAARW010000011.1"/>
</dbReference>
<dbReference type="PANTHER" id="PTHR43477:SF1">
    <property type="entry name" value="DIHYDROANTICAPSIN 7-DEHYDROGENASE"/>
    <property type="match status" value="1"/>
</dbReference>
<dbReference type="Pfam" id="PF00106">
    <property type="entry name" value="adh_short"/>
    <property type="match status" value="1"/>
</dbReference>
<keyword evidence="2" id="KW-0560">Oxidoreductase</keyword>
<protein>
    <submittedName>
        <fullName evidence="3">SDR family oxidoreductase</fullName>
    </submittedName>
</protein>
<dbReference type="PANTHER" id="PTHR43477">
    <property type="entry name" value="DIHYDROANTICAPSIN 7-DEHYDROGENASE"/>
    <property type="match status" value="1"/>
</dbReference>
<keyword evidence="4" id="KW-1185">Reference proteome</keyword>
<dbReference type="Proteomes" id="UP001501231">
    <property type="component" value="Unassembled WGS sequence"/>
</dbReference>
<name>A0ABN3IZM3_9ACTN</name>
<comment type="similarity">
    <text evidence="1">Belongs to the short-chain dehydrogenases/reductases (SDR) family.</text>
</comment>
<dbReference type="InterPro" id="IPR002347">
    <property type="entry name" value="SDR_fam"/>
</dbReference>